<evidence type="ECO:0000313" key="2">
    <source>
        <dbReference type="RefSeq" id="XP_026277394.1"/>
    </source>
</evidence>
<name>A0A6J1SDK2_FRAOC</name>
<dbReference type="Proteomes" id="UP000504606">
    <property type="component" value="Unplaced"/>
</dbReference>
<dbReference type="PROSITE" id="PS50181">
    <property type="entry name" value="FBOX"/>
    <property type="match status" value="1"/>
</dbReference>
<dbReference type="InterPro" id="IPR032675">
    <property type="entry name" value="LRR_dom_sf"/>
</dbReference>
<gene>
    <name evidence="2" type="primary">LOC113205841</name>
</gene>
<dbReference type="Pfam" id="PF12937">
    <property type="entry name" value="F-box-like"/>
    <property type="match status" value="1"/>
</dbReference>
<dbReference type="InterPro" id="IPR036047">
    <property type="entry name" value="F-box-like_dom_sf"/>
</dbReference>
<reference evidence="2" key="1">
    <citation type="submission" date="2025-08" db="UniProtKB">
        <authorList>
            <consortium name="RefSeq"/>
        </authorList>
    </citation>
    <scope>IDENTIFICATION</scope>
    <source>
        <tissue evidence="2">Whole organism</tissue>
    </source>
</reference>
<organism evidence="1 2">
    <name type="scientific">Frankliniella occidentalis</name>
    <name type="common">Western flower thrips</name>
    <name type="synonym">Euthrips occidentalis</name>
    <dbReference type="NCBI Taxonomy" id="133901"/>
    <lineage>
        <taxon>Eukaryota</taxon>
        <taxon>Metazoa</taxon>
        <taxon>Ecdysozoa</taxon>
        <taxon>Arthropoda</taxon>
        <taxon>Hexapoda</taxon>
        <taxon>Insecta</taxon>
        <taxon>Pterygota</taxon>
        <taxon>Neoptera</taxon>
        <taxon>Paraneoptera</taxon>
        <taxon>Thysanoptera</taxon>
        <taxon>Terebrantia</taxon>
        <taxon>Thripoidea</taxon>
        <taxon>Thripidae</taxon>
        <taxon>Frankliniella</taxon>
    </lineage>
</organism>
<dbReference type="AlphaFoldDB" id="A0A6J1SDK2"/>
<proteinExistence type="predicted"/>
<dbReference type="SUPFAM" id="SSF81383">
    <property type="entry name" value="F-box domain"/>
    <property type="match status" value="1"/>
</dbReference>
<dbReference type="KEGG" id="foc:113205841"/>
<evidence type="ECO:0000313" key="1">
    <source>
        <dbReference type="Proteomes" id="UP000504606"/>
    </source>
</evidence>
<dbReference type="Gene3D" id="3.80.10.10">
    <property type="entry name" value="Ribonuclease Inhibitor"/>
    <property type="match status" value="1"/>
</dbReference>
<dbReference type="SMART" id="SM00256">
    <property type="entry name" value="FBOX"/>
    <property type="match status" value="1"/>
</dbReference>
<dbReference type="SUPFAM" id="SSF52047">
    <property type="entry name" value="RNI-like"/>
    <property type="match status" value="1"/>
</dbReference>
<dbReference type="RefSeq" id="XP_026277394.1">
    <property type="nucleotide sequence ID" value="XM_026421609.2"/>
</dbReference>
<dbReference type="InterPro" id="IPR001810">
    <property type="entry name" value="F-box_dom"/>
</dbReference>
<accession>A0A6J1SDK2</accession>
<sequence length="418" mass="46514">MEQLPDDVLVAVMQFLDVEDLLACRLVCKRFSSLVLHRDVWRHRSLDDDDWRRSSRVGAVLRLAPCLDKLVVSARSLAVTTTRCAVATLKLLTASLRGRLDVESDTLALAFALALRNQESLGRLRRLQLELPTFRSAPAIDALLGTVALCSGLKSLEVLTNLPKLIYPVQHGPPMPSLTHFRCSVDKNSASFVHTILAGHAATLEEVNLVIDAGLGVVETSRTAELLGTMPRIRSLRCQDFTATTEFCKMLVEALTSCGRSHLERLALLEVEAVRPLLRALPLLPALRQLDLDAKPNDELLKSITTASALTLLEVALHEGGQCPHAWIHRDAVKTTLAANPSLHIQLWCNSDDKCVPQDCETCVVGCHQEVQWDEVRRIGLYSHDPDMCPSPEDHTDDTDWQRSYYQTPDVPCTWIRF</sequence>
<protein>
    <submittedName>
        <fullName evidence="2">Uncharacterized protein LOC113205841 isoform X2</fullName>
    </submittedName>
</protein>
<dbReference type="GeneID" id="113205841"/>
<dbReference type="Gene3D" id="1.20.1280.50">
    <property type="match status" value="1"/>
</dbReference>
<keyword evidence="1" id="KW-1185">Reference proteome</keyword>
<dbReference type="CDD" id="cd09917">
    <property type="entry name" value="F-box_SF"/>
    <property type="match status" value="1"/>
</dbReference>